<dbReference type="InterPro" id="IPR000878">
    <property type="entry name" value="4pyrrol_Mease"/>
</dbReference>
<organism evidence="2">
    <name type="scientific">hydrothermal vent metagenome</name>
    <dbReference type="NCBI Taxonomy" id="652676"/>
    <lineage>
        <taxon>unclassified sequences</taxon>
        <taxon>metagenomes</taxon>
        <taxon>ecological metagenomes</taxon>
    </lineage>
</organism>
<evidence type="ECO:0000259" key="1">
    <source>
        <dbReference type="Pfam" id="PF00590"/>
    </source>
</evidence>
<feature type="domain" description="Tetrapyrrole methylase" evidence="1">
    <location>
        <begin position="6"/>
        <end position="211"/>
    </location>
</feature>
<protein>
    <submittedName>
        <fullName evidence="2">Uroporphyrin-III C/tetrapyrrole (Corrin/Porphyrin) methyltransferase</fullName>
    </submittedName>
</protein>
<gene>
    <name evidence="2" type="ORF">MNBD_GAMMA02-206</name>
</gene>
<dbReference type="Gene3D" id="3.40.1010.10">
    <property type="entry name" value="Cobalt-precorrin-4 Transmethylase, Domain 1"/>
    <property type="match status" value="1"/>
</dbReference>
<evidence type="ECO:0000313" key="2">
    <source>
        <dbReference type="EMBL" id="VAW45616.1"/>
    </source>
</evidence>
<accession>A0A3B0WMG7</accession>
<proteinExistence type="predicted"/>
<dbReference type="Pfam" id="PF00590">
    <property type="entry name" value="TP_methylase"/>
    <property type="match status" value="1"/>
</dbReference>
<dbReference type="AlphaFoldDB" id="A0A3B0WMG7"/>
<dbReference type="GO" id="GO:0032259">
    <property type="term" value="P:methylation"/>
    <property type="evidence" value="ECO:0007669"/>
    <property type="project" value="UniProtKB-KW"/>
</dbReference>
<name>A0A3B0WMG7_9ZZZZ</name>
<dbReference type="InterPro" id="IPR014777">
    <property type="entry name" value="4pyrrole_Mease_sub1"/>
</dbReference>
<dbReference type="GO" id="GO:0008168">
    <property type="term" value="F:methyltransferase activity"/>
    <property type="evidence" value="ECO:0007669"/>
    <property type="project" value="UniProtKB-KW"/>
</dbReference>
<dbReference type="CDD" id="cd19916">
    <property type="entry name" value="OphMA_like"/>
    <property type="match status" value="1"/>
</dbReference>
<keyword evidence="2" id="KW-0808">Transferase</keyword>
<dbReference type="SUPFAM" id="SSF53790">
    <property type="entry name" value="Tetrapyrrole methylase"/>
    <property type="match status" value="1"/>
</dbReference>
<keyword evidence="2" id="KW-0489">Methyltransferase</keyword>
<dbReference type="EMBL" id="UOFA01000209">
    <property type="protein sequence ID" value="VAW45616.1"/>
    <property type="molecule type" value="Genomic_DNA"/>
</dbReference>
<reference evidence="2" key="1">
    <citation type="submission" date="2018-06" db="EMBL/GenBank/DDBJ databases">
        <authorList>
            <person name="Zhirakovskaya E."/>
        </authorList>
    </citation>
    <scope>NUCLEOTIDE SEQUENCE</scope>
</reference>
<dbReference type="InterPro" id="IPR035996">
    <property type="entry name" value="4pyrrol_Methylase_sf"/>
</dbReference>
<sequence length="264" mass="29473">MKQGSLVNVGLGMTLGAHITPISRNFIEKADVVFVSASNVLIEEWVKTMNDNVISLQKFYAKGLSRMVTYKNMTAAILDEVRAGKNVCGAFYGHPGVFAWPPHATIKQARLEGFTAHMEPGVSAEDCLYADLGIDPGKTGCAHFEASQFLFNHRSFDPSAYLILWQISLAGDKTMETFETTSEQRQLLVDLLLQTYPADHEVILYECAVLPIEEVRMDQVKLCDLASQPVNLKTTLVIPPKHKRIPNLEMISLAEKITEKINRY</sequence>